<keyword evidence="2" id="KW-1003">Cell membrane</keyword>
<evidence type="ECO:0000256" key="4">
    <source>
        <dbReference type="ARBA" id="ARBA00022989"/>
    </source>
</evidence>
<comment type="subcellular location">
    <subcellularLocation>
        <location evidence="1">Cell membrane</location>
        <topology evidence="1">Multi-pass membrane protein</topology>
    </subcellularLocation>
</comment>
<protein>
    <submittedName>
        <fullName evidence="7">Cytochrome C oxidase subunit IV family protein</fullName>
    </submittedName>
</protein>
<dbReference type="RefSeq" id="WP_254570566.1">
    <property type="nucleotide sequence ID" value="NZ_CP098502.1"/>
</dbReference>
<reference evidence="7 8" key="1">
    <citation type="submission" date="2022-06" db="EMBL/GenBank/DDBJ databases">
        <title>Paraconexibacter antarcticus.</title>
        <authorList>
            <person name="Kim C.S."/>
        </authorList>
    </citation>
    <scope>NUCLEOTIDE SEQUENCE [LARGE SCALE GENOMIC DNA]</scope>
    <source>
        <strain evidence="7 8">02-257</strain>
    </source>
</reference>
<evidence type="ECO:0000313" key="7">
    <source>
        <dbReference type="EMBL" id="UTI63845.1"/>
    </source>
</evidence>
<organism evidence="7 8">
    <name type="scientific">Paraconexibacter antarcticus</name>
    <dbReference type="NCBI Taxonomy" id="2949664"/>
    <lineage>
        <taxon>Bacteria</taxon>
        <taxon>Bacillati</taxon>
        <taxon>Actinomycetota</taxon>
        <taxon>Thermoleophilia</taxon>
        <taxon>Solirubrobacterales</taxon>
        <taxon>Paraconexibacteraceae</taxon>
        <taxon>Paraconexibacter</taxon>
    </lineage>
</organism>
<keyword evidence="4 6" id="KW-1133">Transmembrane helix</keyword>
<keyword evidence="5 6" id="KW-0472">Membrane</keyword>
<dbReference type="EMBL" id="CP098502">
    <property type="protein sequence ID" value="UTI63845.1"/>
    <property type="molecule type" value="Genomic_DNA"/>
</dbReference>
<feature type="transmembrane region" description="Helical" evidence="6">
    <location>
        <begin position="71"/>
        <end position="90"/>
    </location>
</feature>
<evidence type="ECO:0000256" key="2">
    <source>
        <dbReference type="ARBA" id="ARBA00022475"/>
    </source>
</evidence>
<evidence type="ECO:0000313" key="8">
    <source>
        <dbReference type="Proteomes" id="UP001056035"/>
    </source>
</evidence>
<evidence type="ECO:0000256" key="3">
    <source>
        <dbReference type="ARBA" id="ARBA00022692"/>
    </source>
</evidence>
<dbReference type="Proteomes" id="UP001056035">
    <property type="component" value="Chromosome"/>
</dbReference>
<evidence type="ECO:0000256" key="1">
    <source>
        <dbReference type="ARBA" id="ARBA00004651"/>
    </source>
</evidence>
<keyword evidence="3 6" id="KW-0812">Transmembrane</keyword>
<feature type="transmembrane region" description="Helical" evidence="6">
    <location>
        <begin position="12"/>
        <end position="28"/>
    </location>
</feature>
<evidence type="ECO:0000256" key="5">
    <source>
        <dbReference type="ARBA" id="ARBA00023136"/>
    </source>
</evidence>
<sequence>MTRAALLRHPVSVVWGILIAATLTSWWLGTDHGVSNEQTASILILVVAFIKVRFVGLYFMELRHAPLPLRMIFEGYCFVVCTTVILMFVIE</sequence>
<proteinExistence type="predicted"/>
<dbReference type="Pfam" id="PF03626">
    <property type="entry name" value="COX4_pro"/>
    <property type="match status" value="1"/>
</dbReference>
<dbReference type="InterPro" id="IPR005171">
    <property type="entry name" value="Cyt_c_oxidase_su4_prok"/>
</dbReference>
<keyword evidence="8" id="KW-1185">Reference proteome</keyword>
<evidence type="ECO:0000256" key="6">
    <source>
        <dbReference type="SAM" id="Phobius"/>
    </source>
</evidence>
<accession>A0ABY5DP91</accession>
<gene>
    <name evidence="7" type="ORF">NBH00_21180</name>
</gene>
<name>A0ABY5DP91_9ACTN</name>
<feature type="transmembrane region" description="Helical" evidence="6">
    <location>
        <begin position="40"/>
        <end position="59"/>
    </location>
</feature>